<reference evidence="7 8" key="1">
    <citation type="submission" date="2017-06" db="EMBL/GenBank/DDBJ databases">
        <title>Complete genome sequence of Nitrospirillum amazonense strain CBAmC, an endophytic nitrogen-fixing and plant growth-promoting bacterium, isolated from sugarcane.</title>
        <authorList>
            <person name="Schwab S."/>
            <person name="dos Santos Teixeira K.R."/>
            <person name="Simoes Araujo J.L."/>
            <person name="Soares Vidal M."/>
            <person name="Borges de Freitas H.R."/>
            <person name="Rivello Crivelaro A.L."/>
            <person name="Bueno de Camargo Nunes A."/>
            <person name="dos Santos C.M."/>
            <person name="Palmeira da Silva Rosa D."/>
            <person name="da Silva Padilha D."/>
            <person name="da Silva E."/>
            <person name="Araujo Terra L."/>
            <person name="Soares Mendes V."/>
            <person name="Farinelli L."/>
            <person name="Magalhaes Cruz L."/>
            <person name="Baldani J.I."/>
        </authorList>
    </citation>
    <scope>NUCLEOTIDE SEQUENCE [LARGE SCALE GENOMIC DNA]</scope>
    <source>
        <strain evidence="7 8">CBAmC</strain>
    </source>
</reference>
<evidence type="ECO:0000313" key="8">
    <source>
        <dbReference type="Proteomes" id="UP000197153"/>
    </source>
</evidence>
<sequence>MAGMAVGCPPLAAQDPIRASPGRAGGAVPMTMPQTAPARPASPTLRPEHRTSPDWIGRQAARALILEVETWPKPGLVSHIDTGAHQDMDAALLRLSARTLEPYFVALAEAGAADAGMDRLRLIGLEAEAAMRQATGNVNTHRGAIFGLGLLAAAAGLAGACAWRRPLGILIAARWGGEITAKPQEAASHGGIVARRYRAGGAREEAAAGMPSVYDVARPALREGRRLAAGDEEAARVHACMALIATVEDSNLLYRGGIDGLAFARAAALRFLRDGGVGCRHWRWAAKAIHDDFVARNLSPGGCADLLAMALFTEALES</sequence>
<dbReference type="NCBIfam" id="TIGR03132">
    <property type="entry name" value="malonate_mdcB"/>
    <property type="match status" value="1"/>
</dbReference>
<dbReference type="EMBL" id="CP022112">
    <property type="protein sequence ID" value="ASG23929.1"/>
    <property type="molecule type" value="Genomic_DNA"/>
</dbReference>
<evidence type="ECO:0000256" key="1">
    <source>
        <dbReference type="ARBA" id="ARBA00001210"/>
    </source>
</evidence>
<accession>A0A248JZE8</accession>
<protein>
    <recommendedName>
        <fullName evidence="5">Probable 2-(5''-triphosphoribosyl)-3'-dephosphocoenzyme-A synthase</fullName>
        <shortName evidence="5">2-(5''-triphosphoribosyl)-3'-dephospho-CoA synthase</shortName>
        <ecNumber evidence="5">2.4.2.52</ecNumber>
    </recommendedName>
</protein>
<dbReference type="PANTHER" id="PTHR30201:SF2">
    <property type="entry name" value="2-(5''-TRIPHOSPHORIBOSYL)-3'-DEPHOSPHOCOENZYME-A SYNTHASE"/>
    <property type="match status" value="1"/>
</dbReference>
<evidence type="ECO:0000256" key="5">
    <source>
        <dbReference type="HAMAP-Rule" id="MF_01883"/>
    </source>
</evidence>
<keyword evidence="8" id="KW-1185">Reference proteome</keyword>
<dbReference type="GO" id="GO:0005524">
    <property type="term" value="F:ATP binding"/>
    <property type="evidence" value="ECO:0007669"/>
    <property type="project" value="UniProtKB-KW"/>
</dbReference>
<dbReference type="InterPro" id="IPR017555">
    <property type="entry name" value="TriPribosyl-deP-CoA_syn"/>
</dbReference>
<evidence type="ECO:0000256" key="2">
    <source>
        <dbReference type="ARBA" id="ARBA00022679"/>
    </source>
</evidence>
<evidence type="ECO:0000313" key="7">
    <source>
        <dbReference type="EMBL" id="ASG23929.1"/>
    </source>
</evidence>
<dbReference type="HAMAP" id="MF_01883">
    <property type="entry name" value="MdcB"/>
    <property type="match status" value="1"/>
</dbReference>
<evidence type="ECO:0000256" key="4">
    <source>
        <dbReference type="ARBA" id="ARBA00022840"/>
    </source>
</evidence>
<keyword evidence="2 5" id="KW-0808">Transferase</keyword>
<dbReference type="Gene3D" id="1.10.4200.10">
    <property type="entry name" value="Triphosphoribosyl-dephospho-CoA protein"/>
    <property type="match status" value="2"/>
</dbReference>
<comment type="catalytic activity">
    <reaction evidence="1 5">
        <text>3'-dephospho-CoA + ATP = 2'-(5''-triphospho-alpha-D-ribosyl)-3'-dephospho-CoA + adenine</text>
        <dbReference type="Rhea" id="RHEA:15117"/>
        <dbReference type="ChEBI" id="CHEBI:16708"/>
        <dbReference type="ChEBI" id="CHEBI:30616"/>
        <dbReference type="ChEBI" id="CHEBI:57328"/>
        <dbReference type="ChEBI" id="CHEBI:61378"/>
        <dbReference type="EC" id="2.4.2.52"/>
    </reaction>
</comment>
<comment type="function">
    <text evidence="5">Involved in the formation of 2-(5''-phosphoribosyl)-3'-dephosphocoenzyme-A, the prosthetic group of the acyl-carrier protein of the malonate decarboxylase.</text>
</comment>
<organism evidence="7 8">
    <name type="scientific">Nitrospirillum viridazoti CBAmc</name>
    <dbReference type="NCBI Taxonomy" id="1441467"/>
    <lineage>
        <taxon>Bacteria</taxon>
        <taxon>Pseudomonadati</taxon>
        <taxon>Pseudomonadota</taxon>
        <taxon>Alphaproteobacteria</taxon>
        <taxon>Rhodospirillales</taxon>
        <taxon>Azospirillaceae</taxon>
        <taxon>Nitrospirillum</taxon>
        <taxon>Nitrospirillum viridazoti</taxon>
    </lineage>
</organism>
<dbReference type="Pfam" id="PF01874">
    <property type="entry name" value="CitG"/>
    <property type="match status" value="1"/>
</dbReference>
<dbReference type="KEGG" id="nao:Y958_23540"/>
<keyword evidence="3 5" id="KW-0547">Nucleotide-binding</keyword>
<evidence type="ECO:0000256" key="6">
    <source>
        <dbReference type="SAM" id="MobiDB-lite"/>
    </source>
</evidence>
<dbReference type="GO" id="GO:0046917">
    <property type="term" value="F:triphosphoribosyl-dephospho-CoA synthase activity"/>
    <property type="evidence" value="ECO:0007669"/>
    <property type="project" value="UniProtKB-UniRule"/>
</dbReference>
<dbReference type="AlphaFoldDB" id="A0A248JZE8"/>
<comment type="similarity">
    <text evidence="5">Belongs to the CitG/MdcB family.</text>
</comment>
<name>A0A248JZE8_9PROT</name>
<dbReference type="InterPro" id="IPR002736">
    <property type="entry name" value="CitG"/>
</dbReference>
<evidence type="ECO:0000256" key="3">
    <source>
        <dbReference type="ARBA" id="ARBA00022741"/>
    </source>
</evidence>
<gene>
    <name evidence="5 7" type="primary">mdcB</name>
    <name evidence="7" type="ORF">Y958_23540</name>
</gene>
<dbReference type="EC" id="2.4.2.52" evidence="5"/>
<dbReference type="PANTHER" id="PTHR30201">
    <property type="entry name" value="TRIPHOSPHORIBOSYL-DEPHOSPHO-COA SYNTHASE"/>
    <property type="match status" value="1"/>
</dbReference>
<proteinExistence type="inferred from homology"/>
<feature type="region of interest" description="Disordered" evidence="6">
    <location>
        <begin position="1"/>
        <end position="52"/>
    </location>
</feature>
<keyword evidence="4 5" id="KW-0067">ATP-binding</keyword>
<dbReference type="Proteomes" id="UP000197153">
    <property type="component" value="Chromosome 3"/>
</dbReference>
<dbReference type="GO" id="GO:0051191">
    <property type="term" value="P:prosthetic group biosynthetic process"/>
    <property type="evidence" value="ECO:0007669"/>
    <property type="project" value="TreeGrafter"/>
</dbReference>